<feature type="transmembrane region" description="Helical" evidence="2">
    <location>
        <begin position="194"/>
        <end position="215"/>
    </location>
</feature>
<name>A0A9K3CTR9_9EUKA</name>
<feature type="transmembrane region" description="Helical" evidence="2">
    <location>
        <begin position="136"/>
        <end position="160"/>
    </location>
</feature>
<accession>A0A9K3CTR9</accession>
<gene>
    <name evidence="3" type="ORF">KIPB_003494</name>
    <name evidence="4" type="ORF">KIPB_008739</name>
</gene>
<organism evidence="3 5">
    <name type="scientific">Kipferlia bialata</name>
    <dbReference type="NCBI Taxonomy" id="797122"/>
    <lineage>
        <taxon>Eukaryota</taxon>
        <taxon>Metamonada</taxon>
        <taxon>Carpediemonas-like organisms</taxon>
        <taxon>Kipferlia</taxon>
    </lineage>
</organism>
<evidence type="ECO:0000313" key="5">
    <source>
        <dbReference type="Proteomes" id="UP000265618"/>
    </source>
</evidence>
<evidence type="ECO:0000313" key="4">
    <source>
        <dbReference type="EMBL" id="GIQ86814.1"/>
    </source>
</evidence>
<keyword evidence="5" id="KW-1185">Reference proteome</keyword>
<reference evidence="3" key="1">
    <citation type="submission" date="2016-10" db="EMBL/GenBank/DDBJ databases">
        <authorList>
            <person name="Tanifuji G."/>
            <person name="Kume K."/>
            <person name="Nakayama T."/>
            <person name="Takabayashi S."/>
            <person name="Hashimoto T."/>
        </authorList>
    </citation>
    <scope>NUCLEOTIDE SEQUENCE</scope>
    <source>
        <strain evidence="3">NY0173</strain>
    </source>
</reference>
<dbReference type="Proteomes" id="UP000265618">
    <property type="component" value="Unassembled WGS sequence"/>
</dbReference>
<dbReference type="EMBL" id="BDIP01002780">
    <property type="protein sequence ID" value="GIQ86814.1"/>
    <property type="molecule type" value="Genomic_DNA"/>
</dbReference>
<sequence>MSEMHRSSRVEPLTPTATPYEGYEEGRDAVDLEGGKGVRGMAVPDAAAGLMSAMEHPLQTPRPPPSLPPVSRRPTPLTMAQKRVQRLQAEIGHPSHGLAPDSPDFALSLLSSPAPSPMSSMHQPPPRAAFSSMVSLSMLLVALPPVVCTLAVLGAPFVYLTTMSDIAKASISAVIMVVAVAAFGLALRYHNTRLCFALTNTQYLAAGLLLGILAIETPAPALVLIPLSLSLSALSSAVSGLVAPSLVPILVSSAVMSAALIPLSVLGLRALGMPLDASAALIVALWGGSALWNSLHVSSISAGCPYIRQGDYLLLAGASYVDFCRVSYSLPPTTSQGIEPLYRTPRITIHRPEHL</sequence>
<evidence type="ECO:0000313" key="3">
    <source>
        <dbReference type="EMBL" id="GIQ82372.1"/>
    </source>
</evidence>
<proteinExistence type="predicted"/>
<dbReference type="EMBL" id="BDIP01000673">
    <property type="protein sequence ID" value="GIQ82372.1"/>
    <property type="molecule type" value="Genomic_DNA"/>
</dbReference>
<keyword evidence="2" id="KW-1133">Transmembrane helix</keyword>
<evidence type="ECO:0000256" key="1">
    <source>
        <dbReference type="SAM" id="MobiDB-lite"/>
    </source>
</evidence>
<keyword evidence="2" id="KW-0812">Transmembrane</keyword>
<keyword evidence="2" id="KW-0472">Membrane</keyword>
<evidence type="ECO:0000256" key="2">
    <source>
        <dbReference type="SAM" id="Phobius"/>
    </source>
</evidence>
<protein>
    <recommendedName>
        <fullName evidence="6">Transmembrane protein</fullName>
    </recommendedName>
</protein>
<feature type="region of interest" description="Disordered" evidence="1">
    <location>
        <begin position="1"/>
        <end position="24"/>
    </location>
</feature>
<feature type="transmembrane region" description="Helical" evidence="2">
    <location>
        <begin position="249"/>
        <end position="271"/>
    </location>
</feature>
<dbReference type="AlphaFoldDB" id="A0A9K3CTR9"/>
<comment type="caution">
    <text evidence="3">The sequence shown here is derived from an EMBL/GenBank/DDBJ whole genome shotgun (WGS) entry which is preliminary data.</text>
</comment>
<evidence type="ECO:0008006" key="6">
    <source>
        <dbReference type="Google" id="ProtNLM"/>
    </source>
</evidence>
<reference evidence="3 5" key="2">
    <citation type="journal article" date="2018" name="PLoS ONE">
        <title>The draft genome of Kipferlia bialata reveals reductive genome evolution in fornicate parasites.</title>
        <authorList>
            <person name="Tanifuji G."/>
            <person name="Takabayashi S."/>
            <person name="Kume K."/>
            <person name="Takagi M."/>
            <person name="Nakayama T."/>
            <person name="Kamikawa R."/>
            <person name="Inagaki Y."/>
            <person name="Hashimoto T."/>
        </authorList>
    </citation>
    <scope>NUCLEOTIDE SEQUENCE [LARGE SCALE GENOMIC DNA]</scope>
    <source>
        <strain evidence="3">NY0173</strain>
    </source>
</reference>
<feature type="transmembrane region" description="Helical" evidence="2">
    <location>
        <begin position="166"/>
        <end position="187"/>
    </location>
</feature>